<dbReference type="PANTHER" id="PTHR35812:SF1">
    <property type="entry name" value="LIPOPROTEIN"/>
    <property type="match status" value="1"/>
</dbReference>
<reference evidence="3" key="1">
    <citation type="submission" date="2020-12" db="EMBL/GenBank/DDBJ databases">
        <title>Desulfobium dissulfuricans gen. nov., sp. nov., a novel mesophilic, sulfate-reducing bacterium isolated from a deep-sea hydrothermal vent.</title>
        <authorList>
            <person name="Hashimoto Y."/>
            <person name="Tame A."/>
            <person name="Sawayama S."/>
            <person name="Miyazaki J."/>
            <person name="Takai K."/>
            <person name="Nakagawa S."/>
        </authorList>
    </citation>
    <scope>NUCLEOTIDE SEQUENCE</scope>
    <source>
        <strain evidence="3">GF1</strain>
    </source>
</reference>
<evidence type="ECO:0000256" key="1">
    <source>
        <dbReference type="SAM" id="MobiDB-lite"/>
    </source>
</evidence>
<dbReference type="KEGG" id="ddu:GF1_11010"/>
<evidence type="ECO:0000259" key="2">
    <source>
        <dbReference type="Pfam" id="PF07603"/>
    </source>
</evidence>
<feature type="domain" description="Lcl C-terminal" evidence="2">
    <location>
        <begin position="218"/>
        <end position="334"/>
    </location>
</feature>
<protein>
    <recommendedName>
        <fullName evidence="2">Lcl C-terminal domain-containing protein</fullName>
    </recommendedName>
</protein>
<feature type="region of interest" description="Disordered" evidence="1">
    <location>
        <begin position="1"/>
        <end position="39"/>
    </location>
</feature>
<sequence length="337" mass="38141">MDMRHVAGTGQTRCYDSEGRETGCNGTGQDGELRPGEKWPDPRFHLMGETVLDNLTGLVWSRDANPGVFPLTWQEAIDRITELNREGFAGYSDWRLPNRRELRSLMSYQAKKPALPDKHPFTNVYLSWYWTSTTAVINPAYAWWVHLEGARMFYGSKSQYAFFWPVHGPGNNLLPATGQQHCYDSEGSITSCHNSGQDGEYQAGNAWPVPRFSTVKDAVLDRLTGLTWTRQANLCKAPVTWQEALRTVNDLNRSGFAGRHTWHLPSINELESLVDAGNHSPALPPDHPFTELQEGYWTATTSFFETDWAWVLYLHKGACGVSHKSRPLFHVWPVADT</sequence>
<organism evidence="3 4">
    <name type="scientific">Desulfolithobacter dissulfuricans</name>
    <dbReference type="NCBI Taxonomy" id="2795293"/>
    <lineage>
        <taxon>Bacteria</taxon>
        <taxon>Pseudomonadati</taxon>
        <taxon>Thermodesulfobacteriota</taxon>
        <taxon>Desulfobulbia</taxon>
        <taxon>Desulfobulbales</taxon>
        <taxon>Desulfobulbaceae</taxon>
        <taxon>Desulfolithobacter</taxon>
    </lineage>
</organism>
<dbReference type="InterPro" id="IPR011460">
    <property type="entry name" value="Lcl_C"/>
</dbReference>
<evidence type="ECO:0000313" key="4">
    <source>
        <dbReference type="Proteomes" id="UP001063350"/>
    </source>
</evidence>
<dbReference type="AlphaFoldDB" id="A0A915XI29"/>
<evidence type="ECO:0000313" key="3">
    <source>
        <dbReference type="EMBL" id="BCO08725.1"/>
    </source>
</evidence>
<dbReference type="Pfam" id="PF07603">
    <property type="entry name" value="Lcl_C"/>
    <property type="match status" value="2"/>
</dbReference>
<gene>
    <name evidence="3" type="ORF">GF1_11010</name>
</gene>
<feature type="domain" description="Lcl C-terminal" evidence="2">
    <location>
        <begin position="49"/>
        <end position="166"/>
    </location>
</feature>
<name>A0A915XI29_9BACT</name>
<accession>A0A915XI29</accession>
<dbReference type="Proteomes" id="UP001063350">
    <property type="component" value="Chromosome"/>
</dbReference>
<proteinExistence type="predicted"/>
<keyword evidence="4" id="KW-1185">Reference proteome</keyword>
<dbReference type="EMBL" id="AP024233">
    <property type="protein sequence ID" value="BCO08725.1"/>
    <property type="molecule type" value="Genomic_DNA"/>
</dbReference>
<dbReference type="PANTHER" id="PTHR35812">
    <property type="entry name" value="LIPOPROTEIN"/>
    <property type="match status" value="1"/>
</dbReference>